<keyword evidence="2" id="KW-1185">Reference proteome</keyword>
<feature type="region of interest" description="Disordered" evidence="1">
    <location>
        <begin position="75"/>
        <end position="108"/>
    </location>
</feature>
<reference evidence="3" key="1">
    <citation type="submission" date="2025-08" db="UniProtKB">
        <authorList>
            <consortium name="RefSeq"/>
        </authorList>
    </citation>
    <scope>IDENTIFICATION</scope>
    <source>
        <tissue evidence="3">Leaf</tissue>
    </source>
</reference>
<feature type="compositionally biased region" description="Polar residues" evidence="1">
    <location>
        <begin position="76"/>
        <end position="95"/>
    </location>
</feature>
<evidence type="ECO:0000256" key="1">
    <source>
        <dbReference type="SAM" id="MobiDB-lite"/>
    </source>
</evidence>
<name>A0A6J1A129_9ROSI</name>
<accession>A0A6J1A129</accession>
<dbReference type="GeneID" id="110414091"/>
<dbReference type="RefSeq" id="XP_021280832.1">
    <property type="nucleotide sequence ID" value="XM_021425157.1"/>
</dbReference>
<feature type="compositionally biased region" description="Basic and acidic residues" evidence="1">
    <location>
        <begin position="98"/>
        <end position="107"/>
    </location>
</feature>
<organism evidence="2 3">
    <name type="scientific">Herrania umbratica</name>
    <dbReference type="NCBI Taxonomy" id="108875"/>
    <lineage>
        <taxon>Eukaryota</taxon>
        <taxon>Viridiplantae</taxon>
        <taxon>Streptophyta</taxon>
        <taxon>Embryophyta</taxon>
        <taxon>Tracheophyta</taxon>
        <taxon>Spermatophyta</taxon>
        <taxon>Magnoliopsida</taxon>
        <taxon>eudicotyledons</taxon>
        <taxon>Gunneridae</taxon>
        <taxon>Pentapetalae</taxon>
        <taxon>rosids</taxon>
        <taxon>malvids</taxon>
        <taxon>Malvales</taxon>
        <taxon>Malvaceae</taxon>
        <taxon>Byttnerioideae</taxon>
        <taxon>Herrania</taxon>
    </lineage>
</organism>
<proteinExistence type="predicted"/>
<protein>
    <submittedName>
        <fullName evidence="3">Uncharacterized protein LOC110414091</fullName>
    </submittedName>
</protein>
<sequence>MEFSIPSPIVEPIADRILEPKIQGDDAKPSSAPMLPVDIDTMGEAKKEFNISASEAINNDNEVARVGLESVLENGHLNQSMVDNSGNDLSPNKNPEGSAERRSDGEKTFSILIRGRRNRKQTLRMPISLLSRPHGSQSFKVIYNRVVRG</sequence>
<evidence type="ECO:0000313" key="2">
    <source>
        <dbReference type="Proteomes" id="UP000504621"/>
    </source>
</evidence>
<dbReference type="Proteomes" id="UP000504621">
    <property type="component" value="Unplaced"/>
</dbReference>
<dbReference type="AlphaFoldDB" id="A0A6J1A129"/>
<gene>
    <name evidence="3" type="primary">LOC110414091</name>
</gene>
<dbReference type="OrthoDB" id="1432224at2759"/>
<evidence type="ECO:0000313" key="3">
    <source>
        <dbReference type="RefSeq" id="XP_021280832.1"/>
    </source>
</evidence>